<dbReference type="STRING" id="1547283.A9C19_15760"/>
<sequence>MKEIILFLIMIAIGAAIGGITNSLAIKMLFRPYHPVYVFGKRVPFTPGLIPKRRQELANQLGKMVVEHLLTAEGMKRKFLQNDFQTQINDWAKTRLKKFTESEKTVEELLTSISVEDPAKQIEAKLSQYALQQYYSFVKDHEKKTIQELLPSHVKDDIYLVIPKIAQFITDKGVAYFESNEGKQRLGKMIDDFLATRGMLGNMVSMFLGNESLIDKVQPEVLKFLKNQETKNLLTTLIAKEWNHIQDMTIEEMDEKWNLVDKGSNLVQILVRKLGIEEVLTAPISTYLKPNQDIILTKWLPKGIEVATGYLVNNLEEMLKKLNLEDVVREQVESFAVDRLEEMVLSISRREFKMITYLGALLGGIIGGIQGLIVMFI</sequence>
<dbReference type="AlphaFoldDB" id="A0A1L3MUS9"/>
<evidence type="ECO:0000256" key="1">
    <source>
        <dbReference type="ARBA" id="ARBA00004236"/>
    </source>
</evidence>
<keyword evidence="8" id="KW-1185">Reference proteome</keyword>
<evidence type="ECO:0008006" key="9">
    <source>
        <dbReference type="Google" id="ProtNLM"/>
    </source>
</evidence>
<organism evidence="7 8">
    <name type="scientific">Bacillus weihaiensis</name>
    <dbReference type="NCBI Taxonomy" id="1547283"/>
    <lineage>
        <taxon>Bacteria</taxon>
        <taxon>Bacillati</taxon>
        <taxon>Bacillota</taxon>
        <taxon>Bacilli</taxon>
        <taxon>Bacillales</taxon>
        <taxon>Bacillaceae</taxon>
        <taxon>Bacillus</taxon>
    </lineage>
</organism>
<keyword evidence="3 6" id="KW-0812">Transmembrane</keyword>
<evidence type="ECO:0000313" key="7">
    <source>
        <dbReference type="EMBL" id="APH06079.1"/>
    </source>
</evidence>
<dbReference type="Pfam" id="PF04286">
    <property type="entry name" value="DUF445"/>
    <property type="match status" value="1"/>
</dbReference>
<dbReference type="GO" id="GO:0005886">
    <property type="term" value="C:plasma membrane"/>
    <property type="evidence" value="ECO:0007669"/>
    <property type="project" value="UniProtKB-SubCell"/>
</dbReference>
<dbReference type="InterPro" id="IPR016991">
    <property type="entry name" value="UCP032178"/>
</dbReference>
<gene>
    <name evidence="7" type="ORF">A9C19_15760</name>
</gene>
<dbReference type="InterPro" id="IPR007383">
    <property type="entry name" value="DUF445"/>
</dbReference>
<dbReference type="OrthoDB" id="9787430at2"/>
<name>A0A1L3MUS9_9BACI</name>
<dbReference type="PIRSF" id="PIRSF032178">
    <property type="entry name" value="UCP032178"/>
    <property type="match status" value="1"/>
</dbReference>
<evidence type="ECO:0000256" key="5">
    <source>
        <dbReference type="ARBA" id="ARBA00023136"/>
    </source>
</evidence>
<evidence type="ECO:0000256" key="4">
    <source>
        <dbReference type="ARBA" id="ARBA00022989"/>
    </source>
</evidence>
<evidence type="ECO:0000256" key="3">
    <source>
        <dbReference type="ARBA" id="ARBA00022692"/>
    </source>
</evidence>
<accession>A0A1L3MUS9</accession>
<keyword evidence="4 6" id="KW-1133">Transmembrane helix</keyword>
<evidence type="ECO:0000256" key="2">
    <source>
        <dbReference type="ARBA" id="ARBA00008053"/>
    </source>
</evidence>
<evidence type="ECO:0000256" key="6">
    <source>
        <dbReference type="SAM" id="Phobius"/>
    </source>
</evidence>
<keyword evidence="5 6" id="KW-0472">Membrane</keyword>
<dbReference type="EMBL" id="CP016020">
    <property type="protein sequence ID" value="APH06079.1"/>
    <property type="molecule type" value="Genomic_DNA"/>
</dbReference>
<comment type="similarity">
    <text evidence="2">Belongs to the UPF0754 family.</text>
</comment>
<evidence type="ECO:0000313" key="8">
    <source>
        <dbReference type="Proteomes" id="UP000181936"/>
    </source>
</evidence>
<comment type="subcellular location">
    <subcellularLocation>
        <location evidence="1">Cell membrane</location>
    </subcellularLocation>
</comment>
<dbReference type="KEGG" id="bwh:A9C19_15760"/>
<dbReference type="Proteomes" id="UP000181936">
    <property type="component" value="Chromosome"/>
</dbReference>
<dbReference type="RefSeq" id="WP_072580882.1">
    <property type="nucleotide sequence ID" value="NZ_CP016020.1"/>
</dbReference>
<feature type="transmembrane region" description="Helical" evidence="6">
    <location>
        <begin position="354"/>
        <end position="376"/>
    </location>
</feature>
<protein>
    <recommendedName>
        <fullName evidence="9">DUF445 domain-containing protein</fullName>
    </recommendedName>
</protein>
<dbReference type="PANTHER" id="PTHR35791:SF1">
    <property type="entry name" value="UPF0754 MEMBRANE PROTEIN YHEB"/>
    <property type="match status" value="1"/>
</dbReference>
<proteinExistence type="inferred from homology"/>
<reference evidence="7 8" key="1">
    <citation type="journal article" date="2016" name="Sci. Rep.">
        <title>Complete genome sequence and transcriptomic analysis of a novel marine strain Bacillus weihaiensis reveals the mechanism of brown algae degradation.</title>
        <authorList>
            <person name="Zhu Y."/>
            <person name="Chen P."/>
            <person name="Bao Y."/>
            <person name="Men Y."/>
            <person name="Zeng Y."/>
            <person name="Yang J."/>
            <person name="Sun J."/>
            <person name="Sun Y."/>
        </authorList>
    </citation>
    <scope>NUCLEOTIDE SEQUENCE [LARGE SCALE GENOMIC DNA]</scope>
    <source>
        <strain evidence="7 8">Alg07</strain>
    </source>
</reference>
<dbReference type="PANTHER" id="PTHR35791">
    <property type="entry name" value="UPF0754 MEMBRANE PROTEIN YHEB"/>
    <property type="match status" value="1"/>
</dbReference>